<dbReference type="InterPro" id="IPR050833">
    <property type="entry name" value="Poly_Biosynth_Transport"/>
</dbReference>
<evidence type="ECO:0000256" key="3">
    <source>
        <dbReference type="ARBA" id="ARBA00022475"/>
    </source>
</evidence>
<dbReference type="GO" id="GO:0005886">
    <property type="term" value="C:plasma membrane"/>
    <property type="evidence" value="ECO:0007669"/>
    <property type="project" value="UniProtKB-SubCell"/>
</dbReference>
<feature type="transmembrane region" description="Helical" evidence="7">
    <location>
        <begin position="427"/>
        <end position="447"/>
    </location>
</feature>
<keyword evidence="3" id="KW-1003">Cell membrane</keyword>
<comment type="subcellular location">
    <subcellularLocation>
        <location evidence="1">Cell membrane</location>
        <topology evidence="1">Multi-pass membrane protein</topology>
    </subcellularLocation>
</comment>
<feature type="transmembrane region" description="Helical" evidence="7">
    <location>
        <begin position="352"/>
        <end position="380"/>
    </location>
</feature>
<dbReference type="CDD" id="cd13127">
    <property type="entry name" value="MATE_tuaB_like"/>
    <property type="match status" value="1"/>
</dbReference>
<dbReference type="PANTHER" id="PTHR30250">
    <property type="entry name" value="PST FAMILY PREDICTED COLANIC ACID TRANSPORTER"/>
    <property type="match status" value="1"/>
</dbReference>
<feature type="transmembrane region" description="Helical" evidence="7">
    <location>
        <begin position="310"/>
        <end position="331"/>
    </location>
</feature>
<dbReference type="Pfam" id="PF13440">
    <property type="entry name" value="Polysacc_synt_3"/>
    <property type="match status" value="1"/>
</dbReference>
<sequence>MINLLASKGASTVFLLLLAKFLAPDAFGLIAMTTVVFELANVFVASGLGTAVIRSKSISVLDLNTVFYTNLGISIFAYTAIFISAPYVATFYSQPELTSLIKVMGLIVFINAAKIIQSAILSRDMDFKTLMKANTIATLLSGTLAVTAAYCDWGVWSLVVLMVSQALISASILWLASSWRPQLRFSGESFSRLFAFGRNLLGEGLLSVVFQNSYVLVIGRFFSAEITGLYFFARKINDLISHQLTGAVQQATFPALSTLQDDYQILKHKYRQIMQLMMFMIAPIMLLLAALSFRVVDLLFDEKWLGATPYLQLLCVVGLLYPIHALNVNLLNVIGRSDLVFKVGLFKKTVSLLLLFLALPHGVIGIVWSQVIASFLALLPNTYFSKKLVGYSLAEQLRDVVKPVFAAVLGSSVAGLLASVLALNPYLILLLTVCCGVFCYLISSFWLRAEGLLLIFDRLSRRVERE</sequence>
<accession>A0A6S6WME7</accession>
<feature type="transmembrane region" description="Helical" evidence="7">
    <location>
        <begin position="276"/>
        <end position="295"/>
    </location>
</feature>
<evidence type="ECO:0000313" key="9">
    <source>
        <dbReference type="Proteomes" id="UP000481517"/>
    </source>
</evidence>
<feature type="transmembrane region" description="Helical" evidence="7">
    <location>
        <begin position="156"/>
        <end position="176"/>
    </location>
</feature>
<comment type="similarity">
    <text evidence="2">Belongs to the polysaccharide synthase family.</text>
</comment>
<dbReference type="Proteomes" id="UP000481517">
    <property type="component" value="Unassembled WGS sequence"/>
</dbReference>
<evidence type="ECO:0000256" key="1">
    <source>
        <dbReference type="ARBA" id="ARBA00004651"/>
    </source>
</evidence>
<keyword evidence="6 7" id="KW-0472">Membrane</keyword>
<gene>
    <name evidence="8" type="primary">tuaB</name>
    <name evidence="8" type="ORF">PSI9734_01625</name>
</gene>
<keyword evidence="9" id="KW-1185">Reference proteome</keyword>
<keyword evidence="4 7" id="KW-0812">Transmembrane</keyword>
<name>A0A6S6WME7_9GAMM</name>
<feature type="transmembrane region" description="Helical" evidence="7">
    <location>
        <begin position="100"/>
        <end position="121"/>
    </location>
</feature>
<organism evidence="8 9">
    <name type="scientific">Pseudidiomarina piscicola</name>
    <dbReference type="NCBI Taxonomy" id="2614830"/>
    <lineage>
        <taxon>Bacteria</taxon>
        <taxon>Pseudomonadati</taxon>
        <taxon>Pseudomonadota</taxon>
        <taxon>Gammaproteobacteria</taxon>
        <taxon>Alteromonadales</taxon>
        <taxon>Idiomarinaceae</taxon>
        <taxon>Pseudidiomarina</taxon>
    </lineage>
</organism>
<dbReference type="PANTHER" id="PTHR30250:SF10">
    <property type="entry name" value="LIPOPOLYSACCHARIDE BIOSYNTHESIS PROTEIN WZXC"/>
    <property type="match status" value="1"/>
</dbReference>
<proteinExistence type="inferred from homology"/>
<evidence type="ECO:0000256" key="5">
    <source>
        <dbReference type="ARBA" id="ARBA00022989"/>
    </source>
</evidence>
<evidence type="ECO:0000256" key="7">
    <source>
        <dbReference type="SAM" id="Phobius"/>
    </source>
</evidence>
<feature type="transmembrane region" description="Helical" evidence="7">
    <location>
        <begin position="400"/>
        <end position="420"/>
    </location>
</feature>
<dbReference type="EMBL" id="CADCXY010000003">
    <property type="protein sequence ID" value="CAB0151212.1"/>
    <property type="molecule type" value="Genomic_DNA"/>
</dbReference>
<evidence type="ECO:0000256" key="6">
    <source>
        <dbReference type="ARBA" id="ARBA00023136"/>
    </source>
</evidence>
<evidence type="ECO:0000256" key="4">
    <source>
        <dbReference type="ARBA" id="ARBA00022692"/>
    </source>
</evidence>
<evidence type="ECO:0000256" key="2">
    <source>
        <dbReference type="ARBA" id="ARBA00007430"/>
    </source>
</evidence>
<reference evidence="8 9" key="1">
    <citation type="submission" date="2020-02" db="EMBL/GenBank/DDBJ databases">
        <authorList>
            <person name="Rodrigo-Torres L."/>
            <person name="Arahal R. D."/>
            <person name="Lucena T."/>
        </authorList>
    </citation>
    <scope>NUCLEOTIDE SEQUENCE [LARGE SCALE GENOMIC DNA]</scope>
    <source>
        <strain evidence="8 9">CECT 9734</strain>
    </source>
</reference>
<feature type="transmembrane region" description="Helical" evidence="7">
    <location>
        <begin position="65"/>
        <end position="88"/>
    </location>
</feature>
<dbReference type="AlphaFoldDB" id="A0A6S6WME7"/>
<evidence type="ECO:0000313" key="8">
    <source>
        <dbReference type="EMBL" id="CAB0151212.1"/>
    </source>
</evidence>
<protein>
    <submittedName>
        <fullName evidence="8">Teichuronic acid biosynthesis protein TuaB</fullName>
    </submittedName>
</protein>
<keyword evidence="5 7" id="KW-1133">Transmembrane helix</keyword>